<dbReference type="InterPro" id="IPR050352">
    <property type="entry name" value="ABCG_transporters"/>
</dbReference>
<dbReference type="GO" id="GO:0005524">
    <property type="term" value="F:ATP binding"/>
    <property type="evidence" value="ECO:0007669"/>
    <property type="project" value="UniProtKB-KW"/>
</dbReference>
<dbReference type="InterPro" id="IPR003593">
    <property type="entry name" value="AAA+_ATPase"/>
</dbReference>
<feature type="transmembrane region" description="Helical" evidence="10">
    <location>
        <begin position="590"/>
        <end position="612"/>
    </location>
</feature>
<feature type="transmembrane region" description="Helical" evidence="10">
    <location>
        <begin position="524"/>
        <end position="544"/>
    </location>
</feature>
<accession>A0A7S1THM9</accession>
<dbReference type="Pfam" id="PF19055">
    <property type="entry name" value="ABC2_membrane_7"/>
    <property type="match status" value="1"/>
</dbReference>
<evidence type="ECO:0000256" key="8">
    <source>
        <dbReference type="ARBA" id="ARBA00023136"/>
    </source>
</evidence>
<organism evidence="12">
    <name type="scientific">Compsopogon caeruleus</name>
    <dbReference type="NCBI Taxonomy" id="31354"/>
    <lineage>
        <taxon>Eukaryota</taxon>
        <taxon>Rhodophyta</taxon>
        <taxon>Compsopogonophyceae</taxon>
        <taxon>Compsopogonales</taxon>
        <taxon>Compsopogonaceae</taxon>
        <taxon>Compsopogon</taxon>
    </lineage>
</organism>
<dbReference type="InterPro" id="IPR003439">
    <property type="entry name" value="ABC_transporter-like_ATP-bd"/>
</dbReference>
<dbReference type="Pfam" id="PF01061">
    <property type="entry name" value="ABC2_membrane"/>
    <property type="match status" value="1"/>
</dbReference>
<feature type="transmembrane region" description="Helical" evidence="10">
    <location>
        <begin position="551"/>
        <end position="570"/>
    </location>
</feature>
<feature type="region of interest" description="Disordered" evidence="9">
    <location>
        <begin position="620"/>
        <end position="654"/>
    </location>
</feature>
<dbReference type="SUPFAM" id="SSF52540">
    <property type="entry name" value="P-loop containing nucleoside triphosphate hydrolases"/>
    <property type="match status" value="1"/>
</dbReference>
<dbReference type="PANTHER" id="PTHR48041">
    <property type="entry name" value="ABC TRANSPORTER G FAMILY MEMBER 28"/>
    <property type="match status" value="1"/>
</dbReference>
<evidence type="ECO:0000256" key="3">
    <source>
        <dbReference type="ARBA" id="ARBA00022448"/>
    </source>
</evidence>
<keyword evidence="4 10" id="KW-0812">Transmembrane</keyword>
<evidence type="ECO:0000256" key="4">
    <source>
        <dbReference type="ARBA" id="ARBA00022692"/>
    </source>
</evidence>
<dbReference type="CDD" id="cd03213">
    <property type="entry name" value="ABCG_EPDR"/>
    <property type="match status" value="1"/>
</dbReference>
<evidence type="ECO:0000259" key="11">
    <source>
        <dbReference type="PROSITE" id="PS50893"/>
    </source>
</evidence>
<feature type="transmembrane region" description="Helical" evidence="10">
    <location>
        <begin position="380"/>
        <end position="401"/>
    </location>
</feature>
<keyword evidence="7 10" id="KW-1133">Transmembrane helix</keyword>
<dbReference type="SMART" id="SM00382">
    <property type="entry name" value="AAA"/>
    <property type="match status" value="1"/>
</dbReference>
<proteinExistence type="predicted"/>
<dbReference type="PROSITE" id="PS00211">
    <property type="entry name" value="ABC_TRANSPORTER_1"/>
    <property type="match status" value="1"/>
</dbReference>
<dbReference type="InterPro" id="IPR017871">
    <property type="entry name" value="ABC_transporter-like_CS"/>
</dbReference>
<dbReference type="Gene3D" id="3.40.50.300">
    <property type="entry name" value="P-loop containing nucleotide triphosphate hydrolases"/>
    <property type="match status" value="1"/>
</dbReference>
<keyword evidence="5" id="KW-0547">Nucleotide-binding</keyword>
<dbReference type="PANTHER" id="PTHR48041:SF139">
    <property type="entry name" value="PROTEIN SCARLET"/>
    <property type="match status" value="1"/>
</dbReference>
<dbReference type="AlphaFoldDB" id="A0A7S1THM9"/>
<dbReference type="GO" id="GO:0016887">
    <property type="term" value="F:ATP hydrolysis activity"/>
    <property type="evidence" value="ECO:0007669"/>
    <property type="project" value="InterPro"/>
</dbReference>
<feature type="domain" description="ABC transporter" evidence="11">
    <location>
        <begin position="36"/>
        <end position="283"/>
    </location>
</feature>
<evidence type="ECO:0000313" key="12">
    <source>
        <dbReference type="EMBL" id="CAD9236674.1"/>
    </source>
</evidence>
<sequence length="654" mass="73442">MAEEDISFDPFFARHEDETQGVEESSFFERNRGVNLTWDSLGYTVRAKRSMDKVIIHGISGEVRPGQMVAIMGSSGAGKTTLLNLLAGRLTTSSNFVTSGSIRMNGLPRKPRVFRRLSAYVEQDDKLFAELTVEEQIRFSAYLRLPKSMTNDERETRVNETIQELGLSRVRNSQIGNEIIRGVSGGERKRVNVGVELVADPSLIFLDEPTSGLDSFNALNVMYSLRKLASAGRAVVSTIHQPRSNIFQLFDVLCLLSQGRLMYFGPAAGAITYFSSISFNCPMQFNPADYFIDLLSVDPRSPELESRSKRRIEFLGDVFQNYAREKPLHITYSPQQIEENAVQMAELEKAVKYQSSWGREFGLLLKRSFQLMAREKTANIARFVQVLIFSILLGVIWLNIGRGDNSVPSNFRALTGVLFFAVVNQAFGATFGVLFNYPAERAIVLKERASASYRVSSYFLAKTVSELPRGFLFSFLFSVITYWMIGLRANGGSFFLFVLVLFLVNLIAETGTYCISTITPDAQTAAAIVPVFVIMSMLFAGFFIPPESIPAGVSWIKWISFIYYAFYATVDNQFQRDFPQQLQFEQPFTRTVGVFGLLGIVVVLRFLQYVILRKKGPRFSLVESSEGPSSALEKDEQGEESDDPDTETEEEKSS</sequence>
<feature type="compositionally biased region" description="Acidic residues" evidence="9">
    <location>
        <begin position="636"/>
        <end position="654"/>
    </location>
</feature>
<dbReference type="InterPro" id="IPR013525">
    <property type="entry name" value="ABC2_TM"/>
</dbReference>
<comment type="subcellular location">
    <subcellularLocation>
        <location evidence="1">Membrane</location>
        <topology evidence="1">Multi-pass membrane protein</topology>
    </subcellularLocation>
</comment>
<keyword evidence="8 10" id="KW-0472">Membrane</keyword>
<name>A0A7S1THM9_9RHOD</name>
<dbReference type="EMBL" id="HBGH01015796">
    <property type="protein sequence ID" value="CAD9236674.1"/>
    <property type="molecule type" value="Transcribed_RNA"/>
</dbReference>
<evidence type="ECO:0000256" key="1">
    <source>
        <dbReference type="ARBA" id="ARBA00004141"/>
    </source>
</evidence>
<feature type="transmembrane region" description="Helical" evidence="10">
    <location>
        <begin position="470"/>
        <end position="487"/>
    </location>
</feature>
<protein>
    <recommendedName>
        <fullName evidence="2">Probable ATP-dependent transporter ycf16</fullName>
    </recommendedName>
</protein>
<dbReference type="InterPro" id="IPR043926">
    <property type="entry name" value="ABCG_dom"/>
</dbReference>
<dbReference type="GO" id="GO:0140359">
    <property type="term" value="F:ABC-type transporter activity"/>
    <property type="evidence" value="ECO:0007669"/>
    <property type="project" value="InterPro"/>
</dbReference>
<dbReference type="InterPro" id="IPR027417">
    <property type="entry name" value="P-loop_NTPase"/>
</dbReference>
<evidence type="ECO:0000256" key="7">
    <source>
        <dbReference type="ARBA" id="ARBA00022989"/>
    </source>
</evidence>
<gene>
    <name evidence="12" type="ORF">CCAE0312_LOCUS8771</name>
</gene>
<evidence type="ECO:0000256" key="5">
    <source>
        <dbReference type="ARBA" id="ARBA00022741"/>
    </source>
</evidence>
<dbReference type="PROSITE" id="PS50893">
    <property type="entry name" value="ABC_TRANSPORTER_2"/>
    <property type="match status" value="1"/>
</dbReference>
<feature type="transmembrane region" description="Helical" evidence="10">
    <location>
        <begin position="494"/>
        <end position="518"/>
    </location>
</feature>
<dbReference type="GO" id="GO:0005886">
    <property type="term" value="C:plasma membrane"/>
    <property type="evidence" value="ECO:0007669"/>
    <property type="project" value="TreeGrafter"/>
</dbReference>
<keyword evidence="3" id="KW-0813">Transport</keyword>
<evidence type="ECO:0000256" key="6">
    <source>
        <dbReference type="ARBA" id="ARBA00022840"/>
    </source>
</evidence>
<dbReference type="Pfam" id="PF00005">
    <property type="entry name" value="ABC_tran"/>
    <property type="match status" value="1"/>
</dbReference>
<evidence type="ECO:0000256" key="10">
    <source>
        <dbReference type="SAM" id="Phobius"/>
    </source>
</evidence>
<evidence type="ECO:0000256" key="2">
    <source>
        <dbReference type="ARBA" id="ARBA00014334"/>
    </source>
</evidence>
<reference evidence="12" key="1">
    <citation type="submission" date="2021-01" db="EMBL/GenBank/DDBJ databases">
        <authorList>
            <person name="Corre E."/>
            <person name="Pelletier E."/>
            <person name="Niang G."/>
            <person name="Scheremetjew M."/>
            <person name="Finn R."/>
            <person name="Kale V."/>
            <person name="Holt S."/>
            <person name="Cochrane G."/>
            <person name="Meng A."/>
            <person name="Brown T."/>
            <person name="Cohen L."/>
        </authorList>
    </citation>
    <scope>NUCLEOTIDE SEQUENCE</scope>
    <source>
        <strain evidence="12">SAG 36.94</strain>
    </source>
</reference>
<feature type="transmembrane region" description="Helical" evidence="10">
    <location>
        <begin position="413"/>
        <end position="435"/>
    </location>
</feature>
<keyword evidence="6" id="KW-0067">ATP-binding</keyword>
<evidence type="ECO:0000256" key="9">
    <source>
        <dbReference type="SAM" id="MobiDB-lite"/>
    </source>
</evidence>